<dbReference type="OrthoDB" id="3738195at2759"/>
<sequence>MERQANNSMDPNLRLLMPVREDERYEKIIPLPMSEATYDDITKLFNLSDHFLSILKAKLSAHTQLPVDHGEDEWNCARFILQNCGVCKPEFSIVLTYQSKSQSTTAMIDGSGNKAKFFMQHLTRELSDWKDCIGAPMLVPMLLLAHMMQVDNDRISGREGHLDKIERLTGTRKYVSEFAEVLEKGVLKLTDLADLVGELNFMLSSLAYHERGIAALVSLHSFIIDTTKSYRARVFKEGNERQVYIQDLFLAKLEYLRPQLDDLIHSCQCITQRTQAQQNSVYSLIAQKDSAVNIEIAKASQRIAEDSRRDNIPMKAIAEDSKAVALATARDSAAMRVIAAVIILFLPATFTVKDGISKILQPDSAENELNILSGEQVGQKSKPNLMSGANPAPVVVEDGRKPSDTVGGAENNSKK</sequence>
<evidence type="ECO:0000313" key="3">
    <source>
        <dbReference type="Proteomes" id="UP000800235"/>
    </source>
</evidence>
<feature type="region of interest" description="Disordered" evidence="1">
    <location>
        <begin position="375"/>
        <end position="415"/>
    </location>
</feature>
<dbReference type="EMBL" id="MU007009">
    <property type="protein sequence ID" value="KAF2436983.1"/>
    <property type="molecule type" value="Genomic_DNA"/>
</dbReference>
<name>A0A9P4P589_9PEZI</name>
<keyword evidence="3" id="KW-1185">Reference proteome</keyword>
<dbReference type="AlphaFoldDB" id="A0A9P4P589"/>
<evidence type="ECO:0000256" key="1">
    <source>
        <dbReference type="SAM" id="MobiDB-lite"/>
    </source>
</evidence>
<evidence type="ECO:0000313" key="2">
    <source>
        <dbReference type="EMBL" id="KAF2436983.1"/>
    </source>
</evidence>
<protein>
    <submittedName>
        <fullName evidence="2">Uncharacterized protein</fullName>
    </submittedName>
</protein>
<dbReference type="Proteomes" id="UP000800235">
    <property type="component" value="Unassembled WGS sequence"/>
</dbReference>
<proteinExistence type="predicted"/>
<organism evidence="2 3">
    <name type="scientific">Tothia fuscella</name>
    <dbReference type="NCBI Taxonomy" id="1048955"/>
    <lineage>
        <taxon>Eukaryota</taxon>
        <taxon>Fungi</taxon>
        <taxon>Dikarya</taxon>
        <taxon>Ascomycota</taxon>
        <taxon>Pezizomycotina</taxon>
        <taxon>Dothideomycetes</taxon>
        <taxon>Pleosporomycetidae</taxon>
        <taxon>Venturiales</taxon>
        <taxon>Cylindrosympodiaceae</taxon>
        <taxon>Tothia</taxon>
    </lineage>
</organism>
<comment type="caution">
    <text evidence="2">The sequence shown here is derived from an EMBL/GenBank/DDBJ whole genome shotgun (WGS) entry which is preliminary data.</text>
</comment>
<gene>
    <name evidence="2" type="ORF">EJ08DRAFT_704531</name>
</gene>
<accession>A0A9P4P589</accession>
<reference evidence="2" key="1">
    <citation type="journal article" date="2020" name="Stud. Mycol.">
        <title>101 Dothideomycetes genomes: a test case for predicting lifestyles and emergence of pathogens.</title>
        <authorList>
            <person name="Haridas S."/>
            <person name="Albert R."/>
            <person name="Binder M."/>
            <person name="Bloem J."/>
            <person name="Labutti K."/>
            <person name="Salamov A."/>
            <person name="Andreopoulos B."/>
            <person name="Baker S."/>
            <person name="Barry K."/>
            <person name="Bills G."/>
            <person name="Bluhm B."/>
            <person name="Cannon C."/>
            <person name="Castanera R."/>
            <person name="Culley D."/>
            <person name="Daum C."/>
            <person name="Ezra D."/>
            <person name="Gonzalez J."/>
            <person name="Henrissat B."/>
            <person name="Kuo A."/>
            <person name="Liang C."/>
            <person name="Lipzen A."/>
            <person name="Lutzoni F."/>
            <person name="Magnuson J."/>
            <person name="Mondo S."/>
            <person name="Nolan M."/>
            <person name="Ohm R."/>
            <person name="Pangilinan J."/>
            <person name="Park H.-J."/>
            <person name="Ramirez L."/>
            <person name="Alfaro M."/>
            <person name="Sun H."/>
            <person name="Tritt A."/>
            <person name="Yoshinaga Y."/>
            <person name="Zwiers L.-H."/>
            <person name="Turgeon B."/>
            <person name="Goodwin S."/>
            <person name="Spatafora J."/>
            <person name="Crous P."/>
            <person name="Grigoriev I."/>
        </authorList>
    </citation>
    <scope>NUCLEOTIDE SEQUENCE</scope>
    <source>
        <strain evidence="2">CBS 130266</strain>
    </source>
</reference>